<dbReference type="Proteomes" id="UP000812440">
    <property type="component" value="Chromosome 7"/>
</dbReference>
<gene>
    <name evidence="1" type="ORF">GDO86_012288</name>
</gene>
<evidence type="ECO:0000313" key="2">
    <source>
        <dbReference type="Proteomes" id="UP000812440"/>
    </source>
</evidence>
<accession>A0A8T2IS15</accession>
<evidence type="ECO:0000313" key="1">
    <source>
        <dbReference type="EMBL" id="KAG8433860.1"/>
    </source>
</evidence>
<dbReference type="AlphaFoldDB" id="A0A8T2IS15"/>
<reference evidence="1" key="1">
    <citation type="thesis" date="2020" institute="ProQuest LLC" country="789 East Eisenhower Parkway, Ann Arbor, MI, USA">
        <title>Comparative Genomics and Chromosome Evolution.</title>
        <authorList>
            <person name="Mudd A.B."/>
        </authorList>
    </citation>
    <scope>NUCLEOTIDE SEQUENCE</scope>
    <source>
        <strain evidence="1">Female2</strain>
        <tissue evidence="1">Blood</tissue>
    </source>
</reference>
<dbReference type="EMBL" id="JAACNH010000008">
    <property type="protein sequence ID" value="KAG8433860.1"/>
    <property type="molecule type" value="Genomic_DNA"/>
</dbReference>
<protein>
    <submittedName>
        <fullName evidence="1">Uncharacterized protein</fullName>
    </submittedName>
</protein>
<proteinExistence type="predicted"/>
<organism evidence="1 2">
    <name type="scientific">Hymenochirus boettgeri</name>
    <name type="common">Congo dwarf clawed frog</name>
    <dbReference type="NCBI Taxonomy" id="247094"/>
    <lineage>
        <taxon>Eukaryota</taxon>
        <taxon>Metazoa</taxon>
        <taxon>Chordata</taxon>
        <taxon>Craniata</taxon>
        <taxon>Vertebrata</taxon>
        <taxon>Euteleostomi</taxon>
        <taxon>Amphibia</taxon>
        <taxon>Batrachia</taxon>
        <taxon>Anura</taxon>
        <taxon>Pipoidea</taxon>
        <taxon>Pipidae</taxon>
        <taxon>Pipinae</taxon>
        <taxon>Hymenochirus</taxon>
    </lineage>
</organism>
<keyword evidence="2" id="KW-1185">Reference proteome</keyword>
<comment type="caution">
    <text evidence="1">The sequence shown here is derived from an EMBL/GenBank/DDBJ whole genome shotgun (WGS) entry which is preliminary data.</text>
</comment>
<name>A0A8T2IS15_9PIPI</name>
<sequence length="97" mass="11041">MVMCGRKLIPWLSTKADSGRPCKCSSEQAYYATLYPTHWEQFPCTKLNVGKALVVRTRHFTVSPHRSGQCKWNVQNLSHPPCLLEGLLTYLRSCVTN</sequence>